<dbReference type="Pfam" id="PF01857">
    <property type="entry name" value="RB_B"/>
    <property type="match status" value="1"/>
</dbReference>
<dbReference type="SUPFAM" id="SSF47954">
    <property type="entry name" value="Cyclin-like"/>
    <property type="match status" value="2"/>
</dbReference>
<dbReference type="GO" id="GO:0000977">
    <property type="term" value="F:RNA polymerase II transcription regulatory region sequence-specific DNA binding"/>
    <property type="evidence" value="ECO:0007669"/>
    <property type="project" value="TreeGrafter"/>
</dbReference>
<feature type="domain" description="Retinoblastoma-associated protein B-box" evidence="2">
    <location>
        <begin position="30"/>
        <end position="150"/>
    </location>
</feature>
<dbReference type="InterPro" id="IPR028309">
    <property type="entry name" value="RB_fam"/>
</dbReference>
<dbReference type="InterPro" id="IPR036915">
    <property type="entry name" value="Cyclin-like_sf"/>
</dbReference>
<sequence>MMVTTCTGEQSHRALQNILLEVNFSLRILLFFQVTKEDKSFQNIMRCYRTQPQARSQVYRSVLIKGRRKRRNSGSSDSRSHQNSPTELNRDRTSRDSSPVMRSSSTLPVPQPSSAPPTPTRLTGANSDMEEEERGDLIQFYNNIYIKQIKTFAMKYSQANVVSVKGIMSYFFFTCEGGGITRAELLCM</sequence>
<evidence type="ECO:0000259" key="2">
    <source>
        <dbReference type="Pfam" id="PF01857"/>
    </source>
</evidence>
<dbReference type="GO" id="GO:0005634">
    <property type="term" value="C:nucleus"/>
    <property type="evidence" value="ECO:0007669"/>
    <property type="project" value="InterPro"/>
</dbReference>
<dbReference type="Ensembl" id="ENSSSUT00005039762.1">
    <property type="protein sequence ID" value="ENSSSUP00005034910.1"/>
    <property type="gene ID" value="ENSSSUG00005022403.1"/>
</dbReference>
<evidence type="ECO:0000313" key="4">
    <source>
        <dbReference type="Proteomes" id="UP000472268"/>
    </source>
</evidence>
<dbReference type="OMA" id="WSEFTHA"/>
<name>A0A673VNA8_SURSU</name>
<feature type="compositionally biased region" description="Pro residues" evidence="1">
    <location>
        <begin position="109"/>
        <end position="119"/>
    </location>
</feature>
<dbReference type="Proteomes" id="UP000472268">
    <property type="component" value="Chromosome 16"/>
</dbReference>
<reference evidence="3" key="3">
    <citation type="submission" date="2025-09" db="UniProtKB">
        <authorList>
            <consortium name="Ensembl"/>
        </authorList>
    </citation>
    <scope>IDENTIFICATION</scope>
</reference>
<accession>A0A673VNA8</accession>
<reference evidence="3 4" key="1">
    <citation type="submission" date="2019-05" db="EMBL/GenBank/DDBJ databases">
        <title>A Chromosome-scale Meerkat (S. suricatta) Genome Assembly.</title>
        <authorList>
            <person name="Dudchenko O."/>
            <person name="Lieberman Aiden E."/>
            <person name="Tung J."/>
            <person name="Barreiro L.B."/>
            <person name="Clutton-Brock T.H."/>
        </authorList>
    </citation>
    <scope>NUCLEOTIDE SEQUENCE [LARGE SCALE GENOMIC DNA]</scope>
</reference>
<dbReference type="PANTHER" id="PTHR13742:SF8">
    <property type="entry name" value="RETINOBLASTOMA-LIKE PROTEIN 2"/>
    <property type="match status" value="1"/>
</dbReference>
<protein>
    <recommendedName>
        <fullName evidence="2">Retinoblastoma-associated protein B-box domain-containing protein</fullName>
    </recommendedName>
</protein>
<dbReference type="AlphaFoldDB" id="A0A673VNA8"/>
<dbReference type="GO" id="GO:0006357">
    <property type="term" value="P:regulation of transcription by RNA polymerase II"/>
    <property type="evidence" value="ECO:0007669"/>
    <property type="project" value="InterPro"/>
</dbReference>
<proteinExistence type="predicted"/>
<evidence type="ECO:0000313" key="3">
    <source>
        <dbReference type="Ensembl" id="ENSSSUP00005034910.1"/>
    </source>
</evidence>
<dbReference type="GO" id="GO:0005667">
    <property type="term" value="C:transcription regulator complex"/>
    <property type="evidence" value="ECO:0007669"/>
    <property type="project" value="TreeGrafter"/>
</dbReference>
<feature type="region of interest" description="Disordered" evidence="1">
    <location>
        <begin position="65"/>
        <end position="129"/>
    </location>
</feature>
<dbReference type="GO" id="GO:0030154">
    <property type="term" value="P:cell differentiation"/>
    <property type="evidence" value="ECO:0007669"/>
    <property type="project" value="TreeGrafter"/>
</dbReference>
<dbReference type="GO" id="GO:2000134">
    <property type="term" value="P:negative regulation of G1/S transition of mitotic cell cycle"/>
    <property type="evidence" value="ECO:0007669"/>
    <property type="project" value="TreeGrafter"/>
</dbReference>
<evidence type="ECO:0000256" key="1">
    <source>
        <dbReference type="SAM" id="MobiDB-lite"/>
    </source>
</evidence>
<dbReference type="Gene3D" id="1.10.472.10">
    <property type="entry name" value="Cyclin-like"/>
    <property type="match status" value="1"/>
</dbReference>
<feature type="compositionally biased region" description="Low complexity" evidence="1">
    <location>
        <begin position="96"/>
        <end position="105"/>
    </location>
</feature>
<organism evidence="3 4">
    <name type="scientific">Suricata suricatta</name>
    <name type="common">Meerkat</name>
    <dbReference type="NCBI Taxonomy" id="37032"/>
    <lineage>
        <taxon>Eukaryota</taxon>
        <taxon>Metazoa</taxon>
        <taxon>Chordata</taxon>
        <taxon>Craniata</taxon>
        <taxon>Vertebrata</taxon>
        <taxon>Euteleostomi</taxon>
        <taxon>Mammalia</taxon>
        <taxon>Eutheria</taxon>
        <taxon>Laurasiatheria</taxon>
        <taxon>Carnivora</taxon>
        <taxon>Feliformia</taxon>
        <taxon>Herpestidae</taxon>
        <taxon>Suricata</taxon>
    </lineage>
</organism>
<dbReference type="InterPro" id="IPR002719">
    <property type="entry name" value="RB_B"/>
</dbReference>
<reference evidence="3" key="2">
    <citation type="submission" date="2025-08" db="UniProtKB">
        <authorList>
            <consortium name="Ensembl"/>
        </authorList>
    </citation>
    <scope>IDENTIFICATION</scope>
</reference>
<keyword evidence="4" id="KW-1185">Reference proteome</keyword>
<dbReference type="GO" id="GO:0000785">
    <property type="term" value="C:chromatin"/>
    <property type="evidence" value="ECO:0007669"/>
    <property type="project" value="TreeGrafter"/>
</dbReference>
<dbReference type="PANTHER" id="PTHR13742">
    <property type="entry name" value="RETINOBLASTOMA-ASSOCIATED PROTEIN RB -RELATED"/>
    <property type="match status" value="1"/>
</dbReference>